<dbReference type="Gene3D" id="1.25.10.10">
    <property type="entry name" value="Leucine-rich Repeat Variant"/>
    <property type="match status" value="3"/>
</dbReference>
<dbReference type="GeneID" id="66098978"/>
<dbReference type="GO" id="GO:0005829">
    <property type="term" value="C:cytosol"/>
    <property type="evidence" value="ECO:0007669"/>
    <property type="project" value="TreeGrafter"/>
</dbReference>
<proteinExistence type="predicted"/>
<dbReference type="RefSeq" id="XP_043043681.1">
    <property type="nucleotide sequence ID" value="XM_043176691.1"/>
</dbReference>
<keyword evidence="3" id="KW-1185">Reference proteome</keyword>
<evidence type="ECO:0000313" key="3">
    <source>
        <dbReference type="Proteomes" id="UP000812287"/>
    </source>
</evidence>
<keyword evidence="1" id="KW-0677">Repeat</keyword>
<dbReference type="Pfam" id="PF24984">
    <property type="entry name" value="HEAT_EF3_GNC1"/>
    <property type="match status" value="1"/>
</dbReference>
<name>A0A9P7VYY9_9AGAR</name>
<dbReference type="InterPro" id="IPR016024">
    <property type="entry name" value="ARM-type_fold"/>
</dbReference>
<reference evidence="2" key="1">
    <citation type="submission" date="2020-11" db="EMBL/GenBank/DDBJ databases">
        <title>Adaptations for nitrogen fixation in a non-lichenized fungal sporocarp promotes dispersal by wood-feeding termites.</title>
        <authorList>
            <consortium name="DOE Joint Genome Institute"/>
            <person name="Koch R.A."/>
            <person name="Yoon G."/>
            <person name="Arayal U."/>
            <person name="Lail K."/>
            <person name="Amirebrahimi M."/>
            <person name="Labutti K."/>
            <person name="Lipzen A."/>
            <person name="Riley R."/>
            <person name="Barry K."/>
            <person name="Henrissat B."/>
            <person name="Grigoriev I.V."/>
            <person name="Herr J.R."/>
            <person name="Aime M.C."/>
        </authorList>
    </citation>
    <scope>NUCLEOTIDE SEQUENCE</scope>
    <source>
        <strain evidence="2">MCA 3950</strain>
    </source>
</reference>
<evidence type="ECO:0000256" key="1">
    <source>
        <dbReference type="ARBA" id="ARBA00022737"/>
    </source>
</evidence>
<dbReference type="PANTHER" id="PTHR23346:SF7">
    <property type="entry name" value="STALLED RIBOSOME SENSOR GCN1"/>
    <property type="match status" value="1"/>
</dbReference>
<dbReference type="AlphaFoldDB" id="A0A9P7VYY9"/>
<dbReference type="OrthoDB" id="5148094at2759"/>
<protein>
    <submittedName>
        <fullName evidence="2">ARM repeat-containing protein</fullName>
    </submittedName>
</protein>
<sequence>MFEGYLGSPSPSTEAVVLLFGRVARHLDRADPRIPKIVDRLIEALKTPAEQVQIAVSDCLSPLVTDLVNASKYAARRGAAYGSTGVIKGTGIAAAVKEFNVINHLRAATEDKKRYEPRQGTMFAFEMLSSSLGWLFELSSAMVVPILKRGLREHGASTKKKAAQIVDNLASLTDSRDFIPYLPVPEARATAAKTLGTLVEQLGESHLPDLVPGLLRTLKMDTSGVGRQGAAQGLSEVLSGLGMERLEGLLPDIIANAQPPRATIREGFMSLLVYRPATFGMRFQPHLPKIITPILSVREILPELISQTIVLISSDGFEQQEVWKIPSTLNEKTTKMTSYPWFACPWSTTRLTFDPRRLKRGTALQALKEVMNVSSTSGDCVPGDEELLSSADEATRALFRSINDNEGLNTHDGALGMVGVSSVEARYPQTAKGRIQVLLHLLRRD</sequence>
<dbReference type="SUPFAM" id="SSF48371">
    <property type="entry name" value="ARM repeat"/>
    <property type="match status" value="1"/>
</dbReference>
<dbReference type="GO" id="GO:0019887">
    <property type="term" value="F:protein kinase regulator activity"/>
    <property type="evidence" value="ECO:0007669"/>
    <property type="project" value="TreeGrafter"/>
</dbReference>
<dbReference type="InterPro" id="IPR011989">
    <property type="entry name" value="ARM-like"/>
</dbReference>
<dbReference type="GO" id="GO:0006417">
    <property type="term" value="P:regulation of translation"/>
    <property type="evidence" value="ECO:0007669"/>
    <property type="project" value="TreeGrafter"/>
</dbReference>
<dbReference type="GO" id="GO:0034198">
    <property type="term" value="P:cellular response to amino acid starvation"/>
    <property type="evidence" value="ECO:0007669"/>
    <property type="project" value="TreeGrafter"/>
</dbReference>
<comment type="caution">
    <text evidence="2">The sequence shown here is derived from an EMBL/GenBank/DDBJ whole genome shotgun (WGS) entry which is preliminary data.</text>
</comment>
<gene>
    <name evidence="2" type="ORF">BT62DRAFT_1001034</name>
</gene>
<dbReference type="PANTHER" id="PTHR23346">
    <property type="entry name" value="TRANSLATIONAL ACTIVATOR GCN1-RELATED"/>
    <property type="match status" value="1"/>
</dbReference>
<evidence type="ECO:0000313" key="2">
    <source>
        <dbReference type="EMBL" id="KAG7450181.1"/>
    </source>
</evidence>
<accession>A0A9P7VYY9</accession>
<dbReference type="Proteomes" id="UP000812287">
    <property type="component" value="Unassembled WGS sequence"/>
</dbReference>
<organism evidence="2 3">
    <name type="scientific">Guyanagaster necrorhizus</name>
    <dbReference type="NCBI Taxonomy" id="856835"/>
    <lineage>
        <taxon>Eukaryota</taxon>
        <taxon>Fungi</taxon>
        <taxon>Dikarya</taxon>
        <taxon>Basidiomycota</taxon>
        <taxon>Agaricomycotina</taxon>
        <taxon>Agaricomycetes</taxon>
        <taxon>Agaricomycetidae</taxon>
        <taxon>Agaricales</taxon>
        <taxon>Marasmiineae</taxon>
        <taxon>Physalacriaceae</taxon>
        <taxon>Guyanagaster</taxon>
    </lineage>
</organism>
<dbReference type="EMBL" id="MU250526">
    <property type="protein sequence ID" value="KAG7450181.1"/>
    <property type="molecule type" value="Genomic_DNA"/>
</dbReference>